<reference evidence="1" key="1">
    <citation type="submission" date="2022-11" db="EMBL/GenBank/DDBJ databases">
        <authorList>
            <person name="Petersen C."/>
        </authorList>
    </citation>
    <scope>NUCLEOTIDE SEQUENCE</scope>
    <source>
        <strain evidence="1">IBT 20477</strain>
    </source>
</reference>
<reference evidence="1" key="2">
    <citation type="journal article" date="2023" name="IMA Fungus">
        <title>Comparative genomic study of the Penicillium genus elucidates a diverse pangenome and 15 lateral gene transfer events.</title>
        <authorList>
            <person name="Petersen C."/>
            <person name="Sorensen T."/>
            <person name="Nielsen M.R."/>
            <person name="Sondergaard T.E."/>
            <person name="Sorensen J.L."/>
            <person name="Fitzpatrick D.A."/>
            <person name="Frisvad J.C."/>
            <person name="Nielsen K.L."/>
        </authorList>
    </citation>
    <scope>NUCLEOTIDE SEQUENCE</scope>
    <source>
        <strain evidence="1">IBT 20477</strain>
    </source>
</reference>
<protein>
    <submittedName>
        <fullName evidence="1">Uncharacterized protein</fullName>
    </submittedName>
</protein>
<organism evidence="1 2">
    <name type="scientific">Penicillium cf. viridicatum</name>
    <dbReference type="NCBI Taxonomy" id="2972119"/>
    <lineage>
        <taxon>Eukaryota</taxon>
        <taxon>Fungi</taxon>
        <taxon>Dikarya</taxon>
        <taxon>Ascomycota</taxon>
        <taxon>Pezizomycotina</taxon>
        <taxon>Eurotiomycetes</taxon>
        <taxon>Eurotiomycetidae</taxon>
        <taxon>Eurotiales</taxon>
        <taxon>Aspergillaceae</taxon>
        <taxon>Penicillium</taxon>
    </lineage>
</organism>
<accession>A0A9W9MWB0</accession>
<evidence type="ECO:0000313" key="1">
    <source>
        <dbReference type="EMBL" id="KAJ5208708.1"/>
    </source>
</evidence>
<comment type="caution">
    <text evidence="1">The sequence shown here is derived from an EMBL/GenBank/DDBJ whole genome shotgun (WGS) entry which is preliminary data.</text>
</comment>
<sequence>MLKKSGRQLSQWPKSIELQVKNERAERDSNRLLAKLTITISLNRVAISAMQLRNSMPRAAPLATAGISTVSWASQLIRPYSQPYIRSS</sequence>
<dbReference type="AlphaFoldDB" id="A0A9W9MWB0"/>
<proteinExistence type="predicted"/>
<gene>
    <name evidence="1" type="ORF">N7449_003087</name>
</gene>
<dbReference type="EMBL" id="JAPQKQ010000002">
    <property type="protein sequence ID" value="KAJ5208708.1"/>
    <property type="molecule type" value="Genomic_DNA"/>
</dbReference>
<name>A0A9W9MWB0_9EURO</name>
<evidence type="ECO:0000313" key="2">
    <source>
        <dbReference type="Proteomes" id="UP001150942"/>
    </source>
</evidence>
<dbReference type="Proteomes" id="UP001150942">
    <property type="component" value="Unassembled WGS sequence"/>
</dbReference>
<keyword evidence="2" id="KW-1185">Reference proteome</keyword>